<evidence type="ECO:0000256" key="1">
    <source>
        <dbReference type="ARBA" id="ARBA00004141"/>
    </source>
</evidence>
<organism evidence="6 7">
    <name type="scientific">Clohesyomyces aquaticus</name>
    <dbReference type="NCBI Taxonomy" id="1231657"/>
    <lineage>
        <taxon>Eukaryota</taxon>
        <taxon>Fungi</taxon>
        <taxon>Dikarya</taxon>
        <taxon>Ascomycota</taxon>
        <taxon>Pezizomycotina</taxon>
        <taxon>Dothideomycetes</taxon>
        <taxon>Pleosporomycetidae</taxon>
        <taxon>Pleosporales</taxon>
        <taxon>Lindgomycetaceae</taxon>
        <taxon>Clohesyomyces</taxon>
    </lineage>
</organism>
<name>A0A1Y2A6X7_9PLEO</name>
<dbReference type="OrthoDB" id="407617at2759"/>
<accession>A0A1Y2A6X7</accession>
<dbReference type="Pfam" id="PF04193">
    <property type="entry name" value="PQ-loop"/>
    <property type="match status" value="1"/>
</dbReference>
<dbReference type="InterPro" id="IPR006603">
    <property type="entry name" value="PQ-loop_rpt"/>
</dbReference>
<reference evidence="6 7" key="1">
    <citation type="submission" date="2016-07" db="EMBL/GenBank/DDBJ databases">
        <title>Pervasive Adenine N6-methylation of Active Genes in Fungi.</title>
        <authorList>
            <consortium name="DOE Joint Genome Institute"/>
            <person name="Mondo S.J."/>
            <person name="Dannebaum R.O."/>
            <person name="Kuo R.C."/>
            <person name="Labutti K."/>
            <person name="Haridas S."/>
            <person name="Kuo A."/>
            <person name="Salamov A."/>
            <person name="Ahrendt S.R."/>
            <person name="Lipzen A."/>
            <person name="Sullivan W."/>
            <person name="Andreopoulos W.B."/>
            <person name="Clum A."/>
            <person name="Lindquist E."/>
            <person name="Daum C."/>
            <person name="Ramamoorthy G.K."/>
            <person name="Gryganskyi A."/>
            <person name="Culley D."/>
            <person name="Magnuson J.K."/>
            <person name="James T.Y."/>
            <person name="O'Malley M.A."/>
            <person name="Stajich J.E."/>
            <person name="Spatafora J.W."/>
            <person name="Visel A."/>
            <person name="Grigoriev I.V."/>
        </authorList>
    </citation>
    <scope>NUCLEOTIDE SEQUENCE [LARGE SCALE GENOMIC DNA]</scope>
    <source>
        <strain evidence="6 7">CBS 115471</strain>
    </source>
</reference>
<keyword evidence="7" id="KW-1185">Reference proteome</keyword>
<dbReference type="PANTHER" id="PTHR16201">
    <property type="entry name" value="SEVEN TRANSMEMBRANE PROTEIN 1-RELATED"/>
    <property type="match status" value="1"/>
</dbReference>
<dbReference type="Gene3D" id="1.20.1280.290">
    <property type="match status" value="1"/>
</dbReference>
<comment type="subcellular location">
    <subcellularLocation>
        <location evidence="1">Membrane</location>
        <topology evidence="1">Multi-pass membrane protein</topology>
    </subcellularLocation>
</comment>
<feature type="transmembrane region" description="Helical" evidence="5">
    <location>
        <begin position="130"/>
        <end position="152"/>
    </location>
</feature>
<protein>
    <submittedName>
        <fullName evidence="6">PQ loop repeat protein-like protein</fullName>
    </submittedName>
</protein>
<evidence type="ECO:0000256" key="3">
    <source>
        <dbReference type="ARBA" id="ARBA00022989"/>
    </source>
</evidence>
<feature type="transmembrane region" description="Helical" evidence="5">
    <location>
        <begin position="164"/>
        <end position="187"/>
    </location>
</feature>
<dbReference type="Proteomes" id="UP000193144">
    <property type="component" value="Unassembled WGS sequence"/>
</dbReference>
<feature type="transmembrane region" description="Helical" evidence="5">
    <location>
        <begin position="7"/>
        <end position="27"/>
    </location>
</feature>
<dbReference type="GO" id="GO:0016020">
    <property type="term" value="C:membrane"/>
    <property type="evidence" value="ECO:0007669"/>
    <property type="project" value="UniProtKB-SubCell"/>
</dbReference>
<keyword evidence="3 5" id="KW-1133">Transmembrane helix</keyword>
<sequence length="282" mass="31602">MAPQPSVPLAANILGMIGVLCWCVQLIPQIWRNYRTKSTEGLPASMMFIWSVSAVPFSIYAIVQRSAIALQIQPQCLCAFCAISWGQCLFYGRKWPATKAVLTTIALLLVCAAAELGFVLPIRLAYSKGISWPVTTMGLLAIILLIAGFMPVPFELLKRRGRVIGIDFVFLFIDWCGAFFSLMALVAQVEFDVLFGCLYVVCCGIEMGIAISHLIWMYRTRYIRRRAKEAGMDFDRFPEAVEWQSGGIGVRWEAVKRRMRLSEKIGVEGVEVKVTERKNSVV</sequence>
<dbReference type="SMART" id="SM00679">
    <property type="entry name" value="CTNS"/>
    <property type="match status" value="1"/>
</dbReference>
<feature type="transmembrane region" description="Helical" evidence="5">
    <location>
        <begin position="100"/>
        <end position="124"/>
    </location>
</feature>
<dbReference type="InterPro" id="IPR051415">
    <property type="entry name" value="LAAT-1"/>
</dbReference>
<keyword evidence="2 5" id="KW-0812">Transmembrane</keyword>
<evidence type="ECO:0000313" key="7">
    <source>
        <dbReference type="Proteomes" id="UP000193144"/>
    </source>
</evidence>
<feature type="transmembrane region" description="Helical" evidence="5">
    <location>
        <begin position="47"/>
        <end position="63"/>
    </location>
</feature>
<comment type="caution">
    <text evidence="6">The sequence shown here is derived from an EMBL/GenBank/DDBJ whole genome shotgun (WGS) entry which is preliminary data.</text>
</comment>
<evidence type="ECO:0000256" key="2">
    <source>
        <dbReference type="ARBA" id="ARBA00022692"/>
    </source>
</evidence>
<dbReference type="AlphaFoldDB" id="A0A1Y2A6X7"/>
<keyword evidence="4 5" id="KW-0472">Membrane</keyword>
<gene>
    <name evidence="6" type="ORF">BCR34DRAFT_473877</name>
</gene>
<dbReference type="EMBL" id="MCFA01000008">
    <property type="protein sequence ID" value="ORY18258.1"/>
    <property type="molecule type" value="Genomic_DNA"/>
</dbReference>
<evidence type="ECO:0000256" key="4">
    <source>
        <dbReference type="ARBA" id="ARBA00023136"/>
    </source>
</evidence>
<dbReference type="PANTHER" id="PTHR16201:SF37">
    <property type="entry name" value="PQ-LOOP REPEAT-CONTAINING PROTEIN"/>
    <property type="match status" value="1"/>
</dbReference>
<proteinExistence type="predicted"/>
<feature type="transmembrane region" description="Helical" evidence="5">
    <location>
        <begin position="193"/>
        <end position="218"/>
    </location>
</feature>
<evidence type="ECO:0000256" key="5">
    <source>
        <dbReference type="SAM" id="Phobius"/>
    </source>
</evidence>
<evidence type="ECO:0000313" key="6">
    <source>
        <dbReference type="EMBL" id="ORY18258.1"/>
    </source>
</evidence>